<keyword evidence="12" id="KW-0234">DNA repair</keyword>
<proteinExistence type="inferred from homology"/>
<evidence type="ECO:0000256" key="20">
    <source>
        <dbReference type="ARBA" id="ARBA00075576"/>
    </source>
</evidence>
<comment type="similarity">
    <text evidence="2">Belongs to the MYST (SAS/MOZ) family.</text>
</comment>
<evidence type="ECO:0000256" key="9">
    <source>
        <dbReference type="ARBA" id="ARBA00022990"/>
    </source>
</evidence>
<keyword evidence="10" id="KW-0805">Transcription regulation</keyword>
<evidence type="ECO:0000256" key="11">
    <source>
        <dbReference type="ARBA" id="ARBA00023163"/>
    </source>
</evidence>
<keyword evidence="4" id="KW-0808">Transferase</keyword>
<evidence type="ECO:0000256" key="22">
    <source>
        <dbReference type="ARBA" id="ARBA00076578"/>
    </source>
</evidence>
<keyword evidence="9" id="KW-0007">Acetylation</keyword>
<dbReference type="GO" id="GO:0035267">
    <property type="term" value="C:NuA4 histone acetyltransferase complex"/>
    <property type="evidence" value="ECO:0007669"/>
    <property type="project" value="TreeGrafter"/>
</dbReference>
<feature type="region of interest" description="Disordered" evidence="28">
    <location>
        <begin position="223"/>
        <end position="245"/>
    </location>
</feature>
<feature type="region of interest" description="Disordered" evidence="28">
    <location>
        <begin position="175"/>
        <end position="199"/>
    </location>
</feature>
<dbReference type="GO" id="GO:0106226">
    <property type="term" value="F:peptide 2-hydroxyisobutyryltransferase activity"/>
    <property type="evidence" value="ECO:0007669"/>
    <property type="project" value="RHEA"/>
</dbReference>
<dbReference type="FunFam" id="3.30.60.60:FF:000001">
    <property type="entry name" value="Histone acetyltransferase"/>
    <property type="match status" value="1"/>
</dbReference>
<dbReference type="RefSeq" id="XP_024121902.1">
    <property type="nucleotide sequence ID" value="XM_024266134.2"/>
</dbReference>
<dbReference type="Gene3D" id="3.40.630.30">
    <property type="match status" value="1"/>
</dbReference>
<dbReference type="Gene3D" id="3.30.60.60">
    <property type="entry name" value="N-acetyl transferase-like"/>
    <property type="match status" value="1"/>
</dbReference>
<keyword evidence="13" id="KW-0539">Nucleus</keyword>
<dbReference type="GO" id="GO:0000724">
    <property type="term" value="P:double-strand break repair via homologous recombination"/>
    <property type="evidence" value="ECO:0007669"/>
    <property type="project" value="TreeGrafter"/>
</dbReference>
<dbReference type="CDD" id="cd04301">
    <property type="entry name" value="NAT_SF"/>
    <property type="match status" value="1"/>
</dbReference>
<evidence type="ECO:0000256" key="6">
    <source>
        <dbReference type="ARBA" id="ARBA00022763"/>
    </source>
</evidence>
<dbReference type="EC" id="2.3.1.48" evidence="3"/>
<dbReference type="GO" id="GO:1901701">
    <property type="term" value="P:cellular response to oxygen-containing compound"/>
    <property type="evidence" value="ECO:0007669"/>
    <property type="project" value="UniProtKB-ARBA"/>
</dbReference>
<evidence type="ECO:0000256" key="21">
    <source>
        <dbReference type="ARBA" id="ARBA00076154"/>
    </source>
</evidence>
<dbReference type="SUPFAM" id="SSF55729">
    <property type="entry name" value="Acyl-CoA N-acyltransferases (Nat)"/>
    <property type="match status" value="1"/>
</dbReference>
<dbReference type="GO" id="GO:0003682">
    <property type="term" value="F:chromatin binding"/>
    <property type="evidence" value="ECO:0007669"/>
    <property type="project" value="UniProtKB-ARBA"/>
</dbReference>
<dbReference type="InterPro" id="IPR036388">
    <property type="entry name" value="WH-like_DNA-bd_sf"/>
</dbReference>
<reference evidence="30" key="2">
    <citation type="submission" date="2025-09" db="UniProtKB">
        <authorList>
            <consortium name="Ensembl"/>
        </authorList>
    </citation>
    <scope>IDENTIFICATION</scope>
</reference>
<dbReference type="GO" id="GO:0046972">
    <property type="term" value="F:histone H4K16 acetyltransferase activity"/>
    <property type="evidence" value="ECO:0007669"/>
    <property type="project" value="TreeGrafter"/>
</dbReference>
<dbReference type="PANTHER" id="PTHR10615:SF219">
    <property type="entry name" value="HISTONE ACETYLTRANSFERASE KAT5"/>
    <property type="match status" value="1"/>
</dbReference>
<evidence type="ECO:0000256" key="27">
    <source>
        <dbReference type="PIRSR" id="PIRSR602717-51"/>
    </source>
</evidence>
<evidence type="ECO:0000256" key="12">
    <source>
        <dbReference type="ARBA" id="ARBA00023204"/>
    </source>
</evidence>
<evidence type="ECO:0000256" key="7">
    <source>
        <dbReference type="ARBA" id="ARBA00022771"/>
    </source>
</evidence>
<feature type="region of interest" description="Disordered" evidence="28">
    <location>
        <begin position="72"/>
        <end position="99"/>
    </location>
</feature>
<dbReference type="Gene3D" id="1.10.10.10">
    <property type="entry name" value="Winged helix-like DNA-binding domain superfamily/Winged helix DNA-binding domain"/>
    <property type="match status" value="1"/>
</dbReference>
<keyword evidence="14" id="KW-0012">Acyltransferase</keyword>
<dbReference type="InterPro" id="IPR025995">
    <property type="entry name" value="Tudor-knot"/>
</dbReference>
<keyword evidence="7" id="KW-0863">Zinc-finger</keyword>
<dbReference type="InterPro" id="IPR016181">
    <property type="entry name" value="Acyl_CoA_acyltransferase"/>
</dbReference>
<feature type="domain" description="MYST-type HAT" evidence="29">
    <location>
        <begin position="255"/>
        <end position="532"/>
    </location>
</feature>
<dbReference type="GO" id="GO:0120300">
    <property type="term" value="F:peptide lactyltransferase (CoA-dependent) activity"/>
    <property type="evidence" value="ECO:0007669"/>
    <property type="project" value="RHEA"/>
</dbReference>
<feature type="compositionally biased region" description="Polar residues" evidence="28">
    <location>
        <begin position="81"/>
        <end position="92"/>
    </location>
</feature>
<name>A0A3B3B7B3_ORYME</name>
<evidence type="ECO:0000256" key="2">
    <source>
        <dbReference type="ARBA" id="ARBA00010107"/>
    </source>
</evidence>
<keyword evidence="8" id="KW-0862">Zinc</keyword>
<dbReference type="SMART" id="SM00298">
    <property type="entry name" value="CHROMO"/>
    <property type="match status" value="1"/>
</dbReference>
<dbReference type="FunFam" id="1.10.10.10:FF:000022">
    <property type="entry name" value="Histone acetyltransferase"/>
    <property type="match status" value="1"/>
</dbReference>
<evidence type="ECO:0000256" key="13">
    <source>
        <dbReference type="ARBA" id="ARBA00023242"/>
    </source>
</evidence>
<keyword evidence="6" id="KW-0227">DNA damage</keyword>
<evidence type="ECO:0000259" key="29">
    <source>
        <dbReference type="PROSITE" id="PS51726"/>
    </source>
</evidence>
<evidence type="ECO:0000256" key="8">
    <source>
        <dbReference type="ARBA" id="ARBA00022833"/>
    </source>
</evidence>
<evidence type="ECO:0000256" key="10">
    <source>
        <dbReference type="ARBA" id="ARBA00023015"/>
    </source>
</evidence>
<evidence type="ECO:0000256" key="24">
    <source>
        <dbReference type="ARBA" id="ARBA00078544"/>
    </source>
</evidence>
<dbReference type="InterPro" id="IPR000953">
    <property type="entry name" value="Chromo/chromo_shadow_dom"/>
</dbReference>
<feature type="active site" description="Proton donor/acceptor" evidence="27">
    <location>
        <position position="431"/>
    </location>
</feature>
<evidence type="ECO:0000256" key="25">
    <source>
        <dbReference type="ARBA" id="ARBA00078969"/>
    </source>
</evidence>
<reference evidence="30" key="1">
    <citation type="submission" date="2025-08" db="UniProtKB">
        <authorList>
            <consortium name="Ensembl"/>
        </authorList>
    </citation>
    <scope>IDENTIFICATION</scope>
</reference>
<dbReference type="SUPFAM" id="SSF54160">
    <property type="entry name" value="Chromo domain-like"/>
    <property type="match status" value="1"/>
</dbReference>
<evidence type="ECO:0000256" key="4">
    <source>
        <dbReference type="ARBA" id="ARBA00022679"/>
    </source>
</evidence>
<dbReference type="GO" id="GO:0031981">
    <property type="term" value="C:nuclear lumen"/>
    <property type="evidence" value="ECO:0007669"/>
    <property type="project" value="UniProtKB-ARBA"/>
</dbReference>
<evidence type="ECO:0000256" key="28">
    <source>
        <dbReference type="SAM" id="MobiDB-lite"/>
    </source>
</evidence>
<organism evidence="30 31">
    <name type="scientific">Oryzias melastigma</name>
    <name type="common">Marine medaka</name>
    <dbReference type="NCBI Taxonomy" id="30732"/>
    <lineage>
        <taxon>Eukaryota</taxon>
        <taxon>Metazoa</taxon>
        <taxon>Chordata</taxon>
        <taxon>Craniata</taxon>
        <taxon>Vertebrata</taxon>
        <taxon>Euteleostomi</taxon>
        <taxon>Actinopterygii</taxon>
        <taxon>Neopterygii</taxon>
        <taxon>Teleostei</taxon>
        <taxon>Neoteleostei</taxon>
        <taxon>Acanthomorphata</taxon>
        <taxon>Ovalentaria</taxon>
        <taxon>Atherinomorphae</taxon>
        <taxon>Beloniformes</taxon>
        <taxon>Adrianichthyidae</taxon>
        <taxon>Oryziinae</taxon>
        <taxon>Oryzias</taxon>
    </lineage>
</organism>
<dbReference type="InterPro" id="IPR050603">
    <property type="entry name" value="MYST_HAT"/>
</dbReference>
<evidence type="ECO:0000256" key="1">
    <source>
        <dbReference type="ARBA" id="ARBA00004123"/>
    </source>
</evidence>
<evidence type="ECO:0000256" key="17">
    <source>
        <dbReference type="ARBA" id="ARBA00047752"/>
    </source>
</evidence>
<evidence type="ECO:0000256" key="19">
    <source>
        <dbReference type="ARBA" id="ARBA00073520"/>
    </source>
</evidence>
<protein>
    <recommendedName>
        <fullName evidence="19">Histone acetyltransferase KAT5</fullName>
        <ecNumber evidence="3">2.3.1.48</ecNumber>
    </recommendedName>
    <alternativeName>
        <fullName evidence="20">60 kDa Tat-interactive protein</fullName>
    </alternativeName>
    <alternativeName>
        <fullName evidence="24">Histone acetyltransferase HTATIP</fullName>
    </alternativeName>
    <alternativeName>
        <fullName evidence="26">Lysine acetyltransferase 5</fullName>
    </alternativeName>
    <alternativeName>
        <fullName evidence="22">Protein 2-hydroxyisobutyryltransferase KAT5</fullName>
    </alternativeName>
    <alternativeName>
        <fullName evidence="21">Protein acetyltransferase KAT5</fullName>
    </alternativeName>
    <alternativeName>
        <fullName evidence="25">Protein crotonyltransferase KAT5</fullName>
    </alternativeName>
    <alternativeName>
        <fullName evidence="23">Protein lactyltransferase KAT5</fullName>
    </alternativeName>
</protein>
<evidence type="ECO:0000256" key="3">
    <source>
        <dbReference type="ARBA" id="ARBA00013184"/>
    </source>
</evidence>
<evidence type="ECO:0000256" key="5">
    <source>
        <dbReference type="ARBA" id="ARBA00022723"/>
    </source>
</evidence>
<dbReference type="PANTHER" id="PTHR10615">
    <property type="entry name" value="HISTONE ACETYLTRANSFERASE"/>
    <property type="match status" value="1"/>
</dbReference>
<dbReference type="InterPro" id="IPR040706">
    <property type="entry name" value="Zf-MYST"/>
</dbReference>
<comment type="catalytic activity">
    <reaction evidence="18">
        <text>L-lysyl-[histone] + acetyl-CoA = N(6)-acetyl-L-lysyl-[histone] + CoA + H(+)</text>
        <dbReference type="Rhea" id="RHEA:21992"/>
        <dbReference type="Rhea" id="RHEA-COMP:9845"/>
        <dbReference type="Rhea" id="RHEA-COMP:11338"/>
        <dbReference type="ChEBI" id="CHEBI:15378"/>
        <dbReference type="ChEBI" id="CHEBI:29969"/>
        <dbReference type="ChEBI" id="CHEBI:57287"/>
        <dbReference type="ChEBI" id="CHEBI:57288"/>
        <dbReference type="ChEBI" id="CHEBI:61930"/>
        <dbReference type="EC" id="2.3.1.48"/>
    </reaction>
    <physiologicalReaction direction="left-to-right" evidence="18">
        <dbReference type="Rhea" id="RHEA:21993"/>
    </physiologicalReaction>
</comment>
<evidence type="ECO:0000313" key="30">
    <source>
        <dbReference type="Ensembl" id="ENSOMEP00000001466.1"/>
    </source>
</evidence>
<dbReference type="Pfam" id="PF11717">
    <property type="entry name" value="Tudor-knot"/>
    <property type="match status" value="1"/>
</dbReference>
<comment type="catalytic activity">
    <reaction evidence="15">
        <text>(S)-lactoyl-CoA + L-lysyl-[protein] = N(6)-[(S)-lactoyl]-L-lysyl-[protein] + CoA + H(+)</text>
        <dbReference type="Rhea" id="RHEA:61996"/>
        <dbReference type="Rhea" id="RHEA-COMP:9752"/>
        <dbReference type="Rhea" id="RHEA-COMP:19466"/>
        <dbReference type="ChEBI" id="CHEBI:15378"/>
        <dbReference type="ChEBI" id="CHEBI:29969"/>
        <dbReference type="ChEBI" id="CHEBI:57287"/>
        <dbReference type="ChEBI" id="CHEBI:231527"/>
        <dbReference type="ChEBI" id="CHEBI:231528"/>
    </reaction>
    <physiologicalReaction direction="left-to-right" evidence="15">
        <dbReference type="Rhea" id="RHEA:61997"/>
    </physiologicalReaction>
</comment>
<dbReference type="InterPro" id="IPR002717">
    <property type="entry name" value="HAT_MYST-type"/>
</dbReference>
<dbReference type="InterPro" id="IPR016197">
    <property type="entry name" value="Chromo-like_dom_sf"/>
</dbReference>
<dbReference type="Gene3D" id="2.30.30.140">
    <property type="match status" value="1"/>
</dbReference>
<dbReference type="FunFam" id="3.40.630.30:FF:000002">
    <property type="entry name" value="Histone acetyltransferase"/>
    <property type="match status" value="1"/>
</dbReference>
<evidence type="ECO:0000256" key="26">
    <source>
        <dbReference type="ARBA" id="ARBA00081819"/>
    </source>
</evidence>
<dbReference type="GO" id="GO:0045893">
    <property type="term" value="P:positive regulation of DNA-templated transcription"/>
    <property type="evidence" value="ECO:0007669"/>
    <property type="project" value="UniProtKB-ARBA"/>
</dbReference>
<dbReference type="Pfam" id="PF01853">
    <property type="entry name" value="MOZ_SAS"/>
    <property type="match status" value="1"/>
</dbReference>
<dbReference type="AlphaFoldDB" id="A0A3B3B7B3"/>
<keyword evidence="5" id="KW-0479">Metal-binding</keyword>
<comment type="subcellular location">
    <subcellularLocation>
        <location evidence="1">Nucleus</location>
    </subcellularLocation>
</comment>
<dbReference type="GeneID" id="112142634"/>
<evidence type="ECO:0000313" key="31">
    <source>
        <dbReference type="Proteomes" id="UP000261560"/>
    </source>
</evidence>
<dbReference type="FunFam" id="2.30.30.140:FF:000013">
    <property type="entry name" value="Histone acetyltransferase"/>
    <property type="match status" value="1"/>
</dbReference>
<dbReference type="GO" id="GO:0140064">
    <property type="term" value="F:peptide crotonyltransferase activity"/>
    <property type="evidence" value="ECO:0007669"/>
    <property type="project" value="RHEA"/>
</dbReference>
<dbReference type="PROSITE" id="PS51726">
    <property type="entry name" value="MYST_HAT"/>
    <property type="match status" value="1"/>
</dbReference>
<keyword evidence="31" id="KW-1185">Reference proteome</keyword>
<dbReference type="Proteomes" id="UP000261560">
    <property type="component" value="Unplaced"/>
</dbReference>
<comment type="catalytic activity">
    <reaction evidence="17">
        <text>(2E)-butenoyl-CoA + L-lysyl-[protein] = N(6)-(2E)-butenoyl-L-lysyl-[protein] + CoA + H(+)</text>
        <dbReference type="Rhea" id="RHEA:53908"/>
        <dbReference type="Rhea" id="RHEA-COMP:9752"/>
        <dbReference type="Rhea" id="RHEA-COMP:13707"/>
        <dbReference type="ChEBI" id="CHEBI:15378"/>
        <dbReference type="ChEBI" id="CHEBI:29969"/>
        <dbReference type="ChEBI" id="CHEBI:57287"/>
        <dbReference type="ChEBI" id="CHEBI:57332"/>
        <dbReference type="ChEBI" id="CHEBI:137954"/>
    </reaction>
    <physiologicalReaction direction="left-to-right" evidence="17">
        <dbReference type="Rhea" id="RHEA:53909"/>
    </physiologicalReaction>
</comment>
<dbReference type="Ensembl" id="ENSOMET00000014149.1">
    <property type="protein sequence ID" value="ENSOMEP00000001466.1"/>
    <property type="gene ID" value="ENSOMEG00000002350.1"/>
</dbReference>
<evidence type="ECO:0000256" key="15">
    <source>
        <dbReference type="ARBA" id="ARBA00047411"/>
    </source>
</evidence>
<keyword evidence="11" id="KW-0804">Transcription</keyword>
<dbReference type="GeneTree" id="ENSGT00940000163054"/>
<accession>A0A3B3B7B3</accession>
<sequence length="541" mass="61935">MADNCSSVEIVEGCRLPVLRKNQEHEDEWPLAEILSLKEVSGRKLFYVHYIDFNKRLDEWVTADRLDMKKLQFPKKEAKTPTKNGLSGSRPSSPEREVPVRKTLDLNLQSATAPSRGKTLPTPKRKEVVPLVTPVPPATPVPALPSSTETSQAAVFPVVREPPTFKAREDLEPLPTVTTNGTARRLIPPQPGRKRKANCGGSDEMIKVLQYNKPQSAGVFLPPPEDSQDSSDGIPTAPRMTGSLVSDRSHDDIVTRMKNIECIELGRHRLKPWYFSPYPQELTTLPILYLCEFCLKYLKSLKCLQRHLTKCNLRHPPGNEIYRKGTISFFEIDGRKNKNYSQNLCLLAKCFLDHKTLYYDTDPFLFYVMTEYDSKGFHIVGYFSKEKESTEDYNVACILTLPPYQRRGYGKLLIEFSYELSKVEGKTGTPEKPLSDLGLLSYRSYWSQTILEILMDLKPDNGERPQITINEISEITSVKKEDVISTLQYLNLINYYKGQYILTLSEEIVDGHEKAMQKRHLRIDPKCLHFTPKDWSKRGKW</sequence>
<dbReference type="GO" id="GO:0008270">
    <property type="term" value="F:zinc ion binding"/>
    <property type="evidence" value="ECO:0007669"/>
    <property type="project" value="UniProtKB-KW"/>
</dbReference>
<evidence type="ECO:0000256" key="23">
    <source>
        <dbReference type="ARBA" id="ARBA00077013"/>
    </source>
</evidence>
<comment type="catalytic activity">
    <reaction evidence="16">
        <text>2-hydroxyisobutanoyl-CoA + L-lysyl-[protein] = N(6)-(2-hydroxyisobutanoyl)-L-lysyl-[protein] + CoA + H(+)</text>
        <dbReference type="Rhea" id="RHEA:24180"/>
        <dbReference type="Rhea" id="RHEA-COMP:9752"/>
        <dbReference type="Rhea" id="RHEA-COMP:15921"/>
        <dbReference type="ChEBI" id="CHEBI:15378"/>
        <dbReference type="ChEBI" id="CHEBI:29969"/>
        <dbReference type="ChEBI" id="CHEBI:57287"/>
        <dbReference type="ChEBI" id="CHEBI:131780"/>
        <dbReference type="ChEBI" id="CHEBI:144968"/>
    </reaction>
    <physiologicalReaction direction="left-to-right" evidence="16">
        <dbReference type="Rhea" id="RHEA:24181"/>
    </physiologicalReaction>
</comment>
<evidence type="ECO:0000256" key="18">
    <source>
        <dbReference type="ARBA" id="ARBA00048940"/>
    </source>
</evidence>
<evidence type="ECO:0000256" key="16">
    <source>
        <dbReference type="ARBA" id="ARBA00047557"/>
    </source>
</evidence>
<evidence type="ECO:0000256" key="14">
    <source>
        <dbReference type="ARBA" id="ARBA00023315"/>
    </source>
</evidence>
<dbReference type="Pfam" id="PF17772">
    <property type="entry name" value="zf-MYST"/>
    <property type="match status" value="1"/>
</dbReference>